<geneLocation type="plasmid" evidence="1 2">
    <name>p2</name>
</geneLocation>
<gene>
    <name evidence="1" type="ORF">KKI46_17190</name>
</gene>
<name>A0ABX8GEW1_EXIAC</name>
<dbReference type="EMBL" id="CP075899">
    <property type="protein sequence ID" value="QWB31906.1"/>
    <property type="molecule type" value="Genomic_DNA"/>
</dbReference>
<accession>A0ABX8GEW1</accession>
<dbReference type="RefSeq" id="WP_214813988.1">
    <property type="nucleotide sequence ID" value="NZ_CP075899.1"/>
</dbReference>
<sequence>MHSSDFQDRCRQVALEAFLEMYSRLLHATDSPLKRQQVESVLEEMRKEFSLEVLTASSSNQTIENAQKLYLELHLFLN</sequence>
<keyword evidence="2" id="KW-1185">Reference proteome</keyword>
<dbReference type="Proteomes" id="UP000679498">
    <property type="component" value="Plasmid p2"/>
</dbReference>
<evidence type="ECO:0000313" key="2">
    <source>
        <dbReference type="Proteomes" id="UP000679498"/>
    </source>
</evidence>
<dbReference type="GeneID" id="88813440"/>
<protein>
    <submittedName>
        <fullName evidence="1">Uncharacterized protein</fullName>
    </submittedName>
</protein>
<keyword evidence="1" id="KW-0614">Plasmid</keyword>
<proteinExistence type="predicted"/>
<evidence type="ECO:0000313" key="1">
    <source>
        <dbReference type="EMBL" id="QWB31906.1"/>
    </source>
</evidence>
<reference evidence="1 2" key="1">
    <citation type="submission" date="2021-05" db="EMBL/GenBank/DDBJ databases">
        <title>Biocontrol using Exiguobacterium acetylicum SI17 against litchi downy blight caused by Peronophythora litchii.</title>
        <authorList>
            <person name="Zheng L."/>
        </authorList>
    </citation>
    <scope>NUCLEOTIDE SEQUENCE [LARGE SCALE GENOMIC DNA]</scope>
    <source>
        <strain evidence="1 2">SI17</strain>
        <plasmid evidence="1 2">p2</plasmid>
    </source>
</reference>
<organism evidence="1 2">
    <name type="scientific">Exiguobacterium acetylicum</name>
    <name type="common">Brevibacterium acetylicum</name>
    <dbReference type="NCBI Taxonomy" id="41170"/>
    <lineage>
        <taxon>Bacteria</taxon>
        <taxon>Bacillati</taxon>
        <taxon>Bacillota</taxon>
        <taxon>Bacilli</taxon>
        <taxon>Bacillales</taxon>
        <taxon>Bacillales Family XII. Incertae Sedis</taxon>
        <taxon>Exiguobacterium</taxon>
    </lineage>
</organism>